<proteinExistence type="predicted"/>
<dbReference type="AlphaFoldDB" id="A0A0B1S8J7"/>
<dbReference type="EMBL" id="KN591997">
    <property type="protein sequence ID" value="KHJ81254.1"/>
    <property type="molecule type" value="Genomic_DNA"/>
</dbReference>
<dbReference type="PANTHER" id="PTHR16525:SF0">
    <property type="entry name" value="PROTEIN C12ORF4"/>
    <property type="match status" value="1"/>
</dbReference>
<dbReference type="OrthoDB" id="415359at2759"/>
<sequence>MLVPRDPLYHSTSESKFAQVCEKTTELHFDPLPKQLKEVLESTVKANQWREESASERLKSTESQKTPKTKTHETTLTPGDVYCTRHSNLKNVQVCEKTTELHFDPLPKQLKEVLESTVKANQWREESASERLKSTESQKTPKTKTHETTLTPGDVYCTRHSNLKNVQVLRATVSHWASI</sequence>
<evidence type="ECO:0000256" key="1">
    <source>
        <dbReference type="SAM" id="MobiDB-lite"/>
    </source>
</evidence>
<feature type="region of interest" description="Disordered" evidence="1">
    <location>
        <begin position="121"/>
        <end position="151"/>
    </location>
</feature>
<accession>A0A0B1S8J7</accession>
<keyword evidence="3" id="KW-1185">Reference proteome</keyword>
<feature type="compositionally biased region" description="Basic and acidic residues" evidence="1">
    <location>
        <begin position="122"/>
        <end position="136"/>
    </location>
</feature>
<dbReference type="PANTHER" id="PTHR16525">
    <property type="entry name" value="PROTEIN C12ORF4"/>
    <property type="match status" value="1"/>
</dbReference>
<protein>
    <submittedName>
        <fullName evidence="2">Uncharacterized protein</fullName>
    </submittedName>
</protein>
<evidence type="ECO:0000313" key="3">
    <source>
        <dbReference type="Proteomes" id="UP000053660"/>
    </source>
</evidence>
<feature type="region of interest" description="Disordered" evidence="1">
    <location>
        <begin position="45"/>
        <end position="81"/>
    </location>
</feature>
<dbReference type="InterPro" id="IPR019311">
    <property type="entry name" value="Fy-3"/>
</dbReference>
<evidence type="ECO:0000313" key="2">
    <source>
        <dbReference type="EMBL" id="KHJ81254.1"/>
    </source>
</evidence>
<reference evidence="2 3" key="1">
    <citation type="submission" date="2014-03" db="EMBL/GenBank/DDBJ databases">
        <title>Draft genome of the hookworm Oesophagostomum dentatum.</title>
        <authorList>
            <person name="Mitreva M."/>
        </authorList>
    </citation>
    <scope>NUCLEOTIDE SEQUENCE [LARGE SCALE GENOMIC DNA]</scope>
    <source>
        <strain evidence="2 3">OD-Hann</strain>
    </source>
</reference>
<organism evidence="2 3">
    <name type="scientific">Oesophagostomum dentatum</name>
    <name type="common">Nodular worm</name>
    <dbReference type="NCBI Taxonomy" id="61180"/>
    <lineage>
        <taxon>Eukaryota</taxon>
        <taxon>Metazoa</taxon>
        <taxon>Ecdysozoa</taxon>
        <taxon>Nematoda</taxon>
        <taxon>Chromadorea</taxon>
        <taxon>Rhabditida</taxon>
        <taxon>Rhabditina</taxon>
        <taxon>Rhabditomorpha</taxon>
        <taxon>Strongyloidea</taxon>
        <taxon>Strongylidae</taxon>
        <taxon>Oesophagostomum</taxon>
    </lineage>
</organism>
<dbReference type="Pfam" id="PF10154">
    <property type="entry name" value="Fy-3"/>
    <property type="match status" value="1"/>
</dbReference>
<name>A0A0B1S8J7_OESDE</name>
<gene>
    <name evidence="2" type="ORF">OESDEN_19060</name>
</gene>
<feature type="compositionally biased region" description="Basic and acidic residues" evidence="1">
    <location>
        <begin position="48"/>
        <end position="62"/>
    </location>
</feature>
<dbReference type="Proteomes" id="UP000053660">
    <property type="component" value="Unassembled WGS sequence"/>
</dbReference>
<dbReference type="GO" id="GO:0005737">
    <property type="term" value="C:cytoplasm"/>
    <property type="evidence" value="ECO:0007669"/>
    <property type="project" value="TreeGrafter"/>
</dbReference>